<keyword evidence="6" id="KW-0812">Transmembrane</keyword>
<keyword evidence="3" id="KW-1003">Cell membrane</keyword>
<comment type="subcellular location">
    <subcellularLocation>
        <location evidence="1">Cell membrane</location>
        <topology evidence="1">Single-pass type II membrane protein</topology>
    </subcellularLocation>
</comment>
<evidence type="ECO:0000256" key="7">
    <source>
        <dbReference type="ARBA" id="ARBA00022960"/>
    </source>
</evidence>
<evidence type="ECO:0000256" key="10">
    <source>
        <dbReference type="ARBA" id="ARBA00022989"/>
    </source>
</evidence>
<keyword evidence="18" id="KW-1185">Reference proteome</keyword>
<comment type="caution">
    <text evidence="17">The sequence shown here is derived from an EMBL/GenBank/DDBJ whole genome shotgun (WGS) entry which is preliminary data.</text>
</comment>
<evidence type="ECO:0000313" key="18">
    <source>
        <dbReference type="Proteomes" id="UP001501510"/>
    </source>
</evidence>
<evidence type="ECO:0000313" key="17">
    <source>
        <dbReference type="EMBL" id="GAA0740526.1"/>
    </source>
</evidence>
<keyword evidence="12" id="KW-0046">Antibiotic resistance</keyword>
<gene>
    <name evidence="17" type="ORF">GCM10008906_20610</name>
</gene>
<dbReference type="Gene3D" id="1.10.3810.10">
    <property type="entry name" value="Biosynthetic peptidoglycan transglycosylase-like"/>
    <property type="match status" value="1"/>
</dbReference>
<evidence type="ECO:0000256" key="1">
    <source>
        <dbReference type="ARBA" id="ARBA00004401"/>
    </source>
</evidence>
<dbReference type="RefSeq" id="WP_343761405.1">
    <property type="nucleotide sequence ID" value="NZ_BAAACG010000009.1"/>
</dbReference>
<dbReference type="PANTHER" id="PTHR32282">
    <property type="entry name" value="BINDING PROTEIN TRANSPEPTIDASE, PUTATIVE-RELATED"/>
    <property type="match status" value="1"/>
</dbReference>
<dbReference type="Pfam" id="PF00912">
    <property type="entry name" value="Transgly"/>
    <property type="match status" value="1"/>
</dbReference>
<dbReference type="InterPro" id="IPR001264">
    <property type="entry name" value="Glyco_trans_51"/>
</dbReference>
<evidence type="ECO:0000256" key="11">
    <source>
        <dbReference type="ARBA" id="ARBA00023136"/>
    </source>
</evidence>
<dbReference type="EMBL" id="BAAACG010000009">
    <property type="protein sequence ID" value="GAA0740526.1"/>
    <property type="molecule type" value="Genomic_DNA"/>
</dbReference>
<keyword evidence="9" id="KW-0573">Peptidoglycan synthesis</keyword>
<evidence type="ECO:0000256" key="4">
    <source>
        <dbReference type="ARBA" id="ARBA00022676"/>
    </source>
</evidence>
<evidence type="ECO:0000256" key="6">
    <source>
        <dbReference type="ARBA" id="ARBA00022692"/>
    </source>
</evidence>
<dbReference type="Proteomes" id="UP001501510">
    <property type="component" value="Unassembled WGS sequence"/>
</dbReference>
<feature type="domain" description="Glycosyl transferase family 51" evidence="16">
    <location>
        <begin position="36"/>
        <end position="209"/>
    </location>
</feature>
<keyword evidence="5" id="KW-0808">Transferase</keyword>
<dbReference type="InterPro" id="IPR023346">
    <property type="entry name" value="Lysozyme-like_dom_sf"/>
</dbReference>
<evidence type="ECO:0000256" key="14">
    <source>
        <dbReference type="ARBA" id="ARBA00044770"/>
    </source>
</evidence>
<evidence type="ECO:0000256" key="13">
    <source>
        <dbReference type="ARBA" id="ARBA00023316"/>
    </source>
</evidence>
<evidence type="ECO:0000256" key="3">
    <source>
        <dbReference type="ARBA" id="ARBA00022475"/>
    </source>
</evidence>
<evidence type="ECO:0000256" key="15">
    <source>
        <dbReference type="ARBA" id="ARBA00049902"/>
    </source>
</evidence>
<organism evidence="17 18">
    <name type="scientific">Clostridium oceanicum</name>
    <dbReference type="NCBI Taxonomy" id="1543"/>
    <lineage>
        <taxon>Bacteria</taxon>
        <taxon>Bacillati</taxon>
        <taxon>Bacillota</taxon>
        <taxon>Clostridia</taxon>
        <taxon>Eubacteriales</taxon>
        <taxon>Clostridiaceae</taxon>
        <taxon>Clostridium</taxon>
    </lineage>
</organism>
<keyword evidence="10" id="KW-1133">Transmembrane helix</keyword>
<dbReference type="SUPFAM" id="SSF53955">
    <property type="entry name" value="Lysozyme-like"/>
    <property type="match status" value="1"/>
</dbReference>
<dbReference type="PANTHER" id="PTHR32282:SF11">
    <property type="entry name" value="PENICILLIN-BINDING PROTEIN 1B"/>
    <property type="match status" value="1"/>
</dbReference>
<evidence type="ECO:0000256" key="8">
    <source>
        <dbReference type="ARBA" id="ARBA00022968"/>
    </source>
</evidence>
<keyword evidence="8" id="KW-0735">Signal-anchor</keyword>
<evidence type="ECO:0000256" key="5">
    <source>
        <dbReference type="ARBA" id="ARBA00022679"/>
    </source>
</evidence>
<evidence type="ECO:0000256" key="2">
    <source>
        <dbReference type="ARBA" id="ARBA00018638"/>
    </source>
</evidence>
<name>A0ABP3UQG6_9CLOT</name>
<proteinExistence type="predicted"/>
<dbReference type="EC" id="2.4.99.28" evidence="14"/>
<dbReference type="InterPro" id="IPR050396">
    <property type="entry name" value="Glycosyltr_51/Transpeptidase"/>
</dbReference>
<sequence>MKKILFLLLLIISIYVAGIYYIENFDSNNNYKLDHTLISQISRKHPNYVDSDNIPQSVKDAVVSMEDKRFYMHFGFDPISIGRSIYVDIKNKKIVQGGSTISQQLARNLFLNNKKSFKRKIEEIFLAIKLELNYSKKEILEMYLNIVYFGNEAYGVNSASKIYFGKNVSNISRKESAMLAGIIQSPNNYNPKKNYTKAMEREKIVLNVMNKTDIIGKKHSFKQYIREGYISCKNFLYDKFNYLVDQIN</sequence>
<keyword evidence="4" id="KW-0328">Glycosyltransferase</keyword>
<reference evidence="18" key="1">
    <citation type="journal article" date="2019" name="Int. J. Syst. Evol. Microbiol.">
        <title>The Global Catalogue of Microorganisms (GCM) 10K type strain sequencing project: providing services to taxonomists for standard genome sequencing and annotation.</title>
        <authorList>
            <consortium name="The Broad Institute Genomics Platform"/>
            <consortium name="The Broad Institute Genome Sequencing Center for Infectious Disease"/>
            <person name="Wu L."/>
            <person name="Ma J."/>
        </authorList>
    </citation>
    <scope>NUCLEOTIDE SEQUENCE [LARGE SCALE GENOMIC DNA]</scope>
    <source>
        <strain evidence="18">JCM 1407</strain>
    </source>
</reference>
<dbReference type="InterPro" id="IPR036950">
    <property type="entry name" value="PBP_transglycosylase"/>
</dbReference>
<evidence type="ECO:0000256" key="9">
    <source>
        <dbReference type="ARBA" id="ARBA00022984"/>
    </source>
</evidence>
<protein>
    <recommendedName>
        <fullName evidence="2">Penicillin-binding protein 1A</fullName>
        <ecNumber evidence="14">2.4.99.28</ecNumber>
    </recommendedName>
</protein>
<keyword evidence="11" id="KW-0472">Membrane</keyword>
<evidence type="ECO:0000256" key="12">
    <source>
        <dbReference type="ARBA" id="ARBA00023251"/>
    </source>
</evidence>
<keyword evidence="13" id="KW-0961">Cell wall biogenesis/degradation</keyword>
<keyword evidence="7" id="KW-0133">Cell shape</keyword>
<comment type="catalytic activity">
    <reaction evidence="15">
        <text>[GlcNAc-(1-&gt;4)-Mur2Ac(oyl-L-Ala-gamma-D-Glu-L-Lys-D-Ala-D-Ala)](n)-di-trans,octa-cis-undecaprenyl diphosphate + beta-D-GlcNAc-(1-&gt;4)-Mur2Ac(oyl-L-Ala-gamma-D-Glu-L-Lys-D-Ala-D-Ala)-di-trans,octa-cis-undecaprenyl diphosphate = [GlcNAc-(1-&gt;4)-Mur2Ac(oyl-L-Ala-gamma-D-Glu-L-Lys-D-Ala-D-Ala)](n+1)-di-trans,octa-cis-undecaprenyl diphosphate + di-trans,octa-cis-undecaprenyl diphosphate + H(+)</text>
        <dbReference type="Rhea" id="RHEA:23708"/>
        <dbReference type="Rhea" id="RHEA-COMP:9602"/>
        <dbReference type="Rhea" id="RHEA-COMP:9603"/>
        <dbReference type="ChEBI" id="CHEBI:15378"/>
        <dbReference type="ChEBI" id="CHEBI:58405"/>
        <dbReference type="ChEBI" id="CHEBI:60033"/>
        <dbReference type="ChEBI" id="CHEBI:78435"/>
        <dbReference type="EC" id="2.4.99.28"/>
    </reaction>
</comment>
<evidence type="ECO:0000259" key="16">
    <source>
        <dbReference type="Pfam" id="PF00912"/>
    </source>
</evidence>
<accession>A0ABP3UQG6</accession>